<dbReference type="AlphaFoldDB" id="A0AAE4B891"/>
<feature type="compositionally biased region" description="Polar residues" evidence="1">
    <location>
        <begin position="1"/>
        <end position="10"/>
    </location>
</feature>
<reference evidence="3" key="1">
    <citation type="submission" date="2022-07" db="EMBL/GenBank/DDBJ databases">
        <authorList>
            <person name="Otstavnykh N."/>
            <person name="Isaeva M."/>
            <person name="Bystritskaya E."/>
        </authorList>
    </citation>
    <scope>NUCLEOTIDE SEQUENCE</scope>
    <source>
        <strain evidence="3">KCTC 52189</strain>
    </source>
</reference>
<dbReference type="PANTHER" id="PTHR39158">
    <property type="entry name" value="OS08G0560600 PROTEIN"/>
    <property type="match status" value="1"/>
</dbReference>
<organism evidence="3 4">
    <name type="scientific">Marimonas arenosa</name>
    <dbReference type="NCBI Taxonomy" id="1795305"/>
    <lineage>
        <taxon>Bacteria</taxon>
        <taxon>Pseudomonadati</taxon>
        <taxon>Pseudomonadota</taxon>
        <taxon>Alphaproteobacteria</taxon>
        <taxon>Rhodobacterales</taxon>
        <taxon>Paracoccaceae</taxon>
        <taxon>Marimonas</taxon>
    </lineage>
</organism>
<evidence type="ECO:0000313" key="4">
    <source>
        <dbReference type="Proteomes" id="UP001226762"/>
    </source>
</evidence>
<dbReference type="InterPro" id="IPR018961">
    <property type="entry name" value="DnaJ_homolog_subfam-C_membr-28"/>
</dbReference>
<evidence type="ECO:0000256" key="1">
    <source>
        <dbReference type="SAM" id="MobiDB-lite"/>
    </source>
</evidence>
<dbReference type="InterPro" id="IPR052573">
    <property type="entry name" value="DnaJ_C_subfamily_28"/>
</dbReference>
<keyword evidence="4" id="KW-1185">Reference proteome</keyword>
<gene>
    <name evidence="3" type="ORF">NO357_20775</name>
</gene>
<dbReference type="Proteomes" id="UP001226762">
    <property type="component" value="Unassembled WGS sequence"/>
</dbReference>
<feature type="compositionally biased region" description="Basic and acidic residues" evidence="1">
    <location>
        <begin position="21"/>
        <end position="37"/>
    </location>
</feature>
<sequence>MSRSLRNLTEAQIRKAQAQGKLDHLEGEGKPLPHRPGDALIDPGTAIGHRIMAEHGALPEEIKLKKELAAARDAWQAATDPAEKKRLMAEIARLDLAYNIAVEARRKFLD</sequence>
<evidence type="ECO:0000313" key="3">
    <source>
        <dbReference type="EMBL" id="MDQ2092346.1"/>
    </source>
</evidence>
<comment type="caution">
    <text evidence="3">The sequence shown here is derived from an EMBL/GenBank/DDBJ whole genome shotgun (WGS) entry which is preliminary data.</text>
</comment>
<feature type="domain" description="DnaJ homologue subfamily C member 28 conserved" evidence="2">
    <location>
        <begin position="9"/>
        <end position="75"/>
    </location>
</feature>
<accession>A0AAE4B891</accession>
<reference evidence="3" key="2">
    <citation type="submission" date="2023-02" db="EMBL/GenBank/DDBJ databases">
        <title>'Rhodoalgimonas zhirmunskyi' gen. nov., isolated from a red alga.</title>
        <authorList>
            <person name="Nedashkovskaya O.I."/>
            <person name="Otstavnykh N.Y."/>
            <person name="Bystritskaya E.P."/>
            <person name="Balabanova L.A."/>
            <person name="Isaeva M.P."/>
        </authorList>
    </citation>
    <scope>NUCLEOTIDE SEQUENCE</scope>
    <source>
        <strain evidence="3">KCTC 52189</strain>
    </source>
</reference>
<protein>
    <submittedName>
        <fullName evidence="3">DUF1992 domain-containing protein</fullName>
    </submittedName>
</protein>
<name>A0AAE4B891_9RHOB</name>
<dbReference type="PANTHER" id="PTHR39158:SF1">
    <property type="entry name" value="DNAJ HOMOLOG SUBFAMILY C MEMBER 28"/>
    <property type="match status" value="1"/>
</dbReference>
<evidence type="ECO:0000259" key="2">
    <source>
        <dbReference type="Pfam" id="PF09350"/>
    </source>
</evidence>
<dbReference type="EMBL" id="JANHAX010000009">
    <property type="protein sequence ID" value="MDQ2092346.1"/>
    <property type="molecule type" value="Genomic_DNA"/>
</dbReference>
<feature type="region of interest" description="Disordered" evidence="1">
    <location>
        <begin position="1"/>
        <end position="38"/>
    </location>
</feature>
<proteinExistence type="predicted"/>
<dbReference type="Pfam" id="PF09350">
    <property type="entry name" value="DJC28_CD"/>
    <property type="match status" value="1"/>
</dbReference>